<comment type="subcellular location">
    <subcellularLocation>
        <location evidence="1">Cell membrane</location>
        <topology evidence="1">Single-pass type I membrane protein</topology>
    </subcellularLocation>
</comment>
<dbReference type="PANTHER" id="PTHR25466">
    <property type="entry name" value="T-LYMPHOCYTE ACTIVATION ANTIGEN"/>
    <property type="match status" value="1"/>
</dbReference>
<reference evidence="13" key="2">
    <citation type="submission" date="2025-08" db="UniProtKB">
        <authorList>
            <consortium name="Ensembl"/>
        </authorList>
    </citation>
    <scope>IDENTIFICATION</scope>
</reference>
<evidence type="ECO:0000256" key="8">
    <source>
        <dbReference type="ARBA" id="ARBA00023170"/>
    </source>
</evidence>
<keyword evidence="5" id="KW-1133">Transmembrane helix</keyword>
<sequence length="324" mass="35890">MQVLICLLLTVLHVTEGCTLENSGRTVYETAYTGGSVLLPCYCTDLQTKPETFTWKKFNTSTWEEISTESGQYRDRVQLVNGHSPGNLSLLIKHLTEEDGGVYRCDVKDTGHIYIGLTVEGCTLENSGRTVYETAYTGGSVLLPCYCTDLQIKPETFTWKKFNTSTWEVISSESGQYRNRDQLVNGHSPGNLSLLISHLTEEDGGVYRCDVKDTGHLHIGLTVEGCTLGNSETYQRITAHTGGSVLLPCYCPDLHTAPEKLTWKKLNTSTWEEISSDSGQYRNRVQLFNGHSPGNLSLLIAHLTEEDGGGVSLQEMSTKISNFL</sequence>
<dbReference type="InterPro" id="IPR013783">
    <property type="entry name" value="Ig-like_fold"/>
</dbReference>
<dbReference type="SMART" id="SM00408">
    <property type="entry name" value="IGc2"/>
    <property type="match status" value="2"/>
</dbReference>
<evidence type="ECO:0000256" key="10">
    <source>
        <dbReference type="ARBA" id="ARBA00023319"/>
    </source>
</evidence>
<evidence type="ECO:0000256" key="5">
    <source>
        <dbReference type="ARBA" id="ARBA00022989"/>
    </source>
</evidence>
<keyword evidence="3" id="KW-0812">Transmembrane</keyword>
<feature type="chain" id="PRO_5043343905" description="Ig-like domain-containing protein" evidence="11">
    <location>
        <begin position="18"/>
        <end position="324"/>
    </location>
</feature>
<organism evidence="13 14">
    <name type="scientific">Pygocentrus nattereri</name>
    <name type="common">Red-bellied piranha</name>
    <dbReference type="NCBI Taxonomy" id="42514"/>
    <lineage>
        <taxon>Eukaryota</taxon>
        <taxon>Metazoa</taxon>
        <taxon>Chordata</taxon>
        <taxon>Craniata</taxon>
        <taxon>Vertebrata</taxon>
        <taxon>Euteleostomi</taxon>
        <taxon>Actinopterygii</taxon>
        <taxon>Neopterygii</taxon>
        <taxon>Teleostei</taxon>
        <taxon>Ostariophysi</taxon>
        <taxon>Characiformes</taxon>
        <taxon>Characoidei</taxon>
        <taxon>Pygocentrus</taxon>
    </lineage>
</organism>
<dbReference type="GO" id="GO:0071222">
    <property type="term" value="P:cellular response to lipopolysaccharide"/>
    <property type="evidence" value="ECO:0007669"/>
    <property type="project" value="TreeGrafter"/>
</dbReference>
<keyword evidence="2" id="KW-1003">Cell membrane</keyword>
<dbReference type="GO" id="GO:0042130">
    <property type="term" value="P:negative regulation of T cell proliferation"/>
    <property type="evidence" value="ECO:0007669"/>
    <property type="project" value="TreeGrafter"/>
</dbReference>
<dbReference type="SMART" id="SM00409">
    <property type="entry name" value="IG"/>
    <property type="match status" value="3"/>
</dbReference>
<dbReference type="RefSeq" id="XP_017542655.1">
    <property type="nucleotide sequence ID" value="XM_017687166.1"/>
</dbReference>
<reference evidence="13" key="3">
    <citation type="submission" date="2025-09" db="UniProtKB">
        <authorList>
            <consortium name="Ensembl"/>
        </authorList>
    </citation>
    <scope>IDENTIFICATION</scope>
</reference>
<keyword evidence="8" id="KW-0675">Receptor</keyword>
<keyword evidence="7" id="KW-1015">Disulfide bond</keyword>
<dbReference type="GO" id="GO:0009897">
    <property type="term" value="C:external side of plasma membrane"/>
    <property type="evidence" value="ECO:0007669"/>
    <property type="project" value="TreeGrafter"/>
</dbReference>
<evidence type="ECO:0000256" key="3">
    <source>
        <dbReference type="ARBA" id="ARBA00022692"/>
    </source>
</evidence>
<keyword evidence="6" id="KW-0472">Membrane</keyword>
<keyword evidence="4 11" id="KW-0732">Signal</keyword>
<feature type="domain" description="Ig-like" evidence="12">
    <location>
        <begin position="138"/>
        <end position="213"/>
    </location>
</feature>
<dbReference type="Proteomes" id="UP001501920">
    <property type="component" value="Chromosome 4"/>
</dbReference>
<dbReference type="InterPro" id="IPR051713">
    <property type="entry name" value="T-cell_Activation_Regulation"/>
</dbReference>
<dbReference type="PROSITE" id="PS50835">
    <property type="entry name" value="IG_LIKE"/>
    <property type="match status" value="2"/>
</dbReference>
<dbReference type="SUPFAM" id="SSF48726">
    <property type="entry name" value="Immunoglobulin"/>
    <property type="match status" value="3"/>
</dbReference>
<dbReference type="GO" id="GO:0031295">
    <property type="term" value="P:T cell costimulation"/>
    <property type="evidence" value="ECO:0007669"/>
    <property type="project" value="TreeGrafter"/>
</dbReference>
<dbReference type="Gene3D" id="2.60.40.10">
    <property type="entry name" value="Immunoglobulins"/>
    <property type="match status" value="3"/>
</dbReference>
<evidence type="ECO:0000313" key="13">
    <source>
        <dbReference type="Ensembl" id="ENSPNAP00000022698.2"/>
    </source>
</evidence>
<accession>A0A3B4DGX9</accession>
<dbReference type="InterPro" id="IPR003599">
    <property type="entry name" value="Ig_sub"/>
</dbReference>
<evidence type="ECO:0000256" key="4">
    <source>
        <dbReference type="ARBA" id="ARBA00022729"/>
    </source>
</evidence>
<dbReference type="Pfam" id="PF07686">
    <property type="entry name" value="V-set"/>
    <property type="match status" value="2"/>
</dbReference>
<dbReference type="PANTHER" id="PTHR25466:SF14">
    <property type="entry name" value="BUTYROPHILIN SUBFAMILY 2 MEMBER A2-LIKE-RELATED"/>
    <property type="match status" value="1"/>
</dbReference>
<dbReference type="AlphaFoldDB" id="A0A3B4DGX9"/>
<name>A0A3B4DGX9_PYGNA</name>
<dbReference type="InterPro" id="IPR003598">
    <property type="entry name" value="Ig_sub2"/>
</dbReference>
<evidence type="ECO:0000256" key="6">
    <source>
        <dbReference type="ARBA" id="ARBA00023136"/>
    </source>
</evidence>
<keyword evidence="14" id="KW-1185">Reference proteome</keyword>
<feature type="domain" description="Ig-like" evidence="12">
    <location>
        <begin position="34"/>
        <end position="109"/>
    </location>
</feature>
<dbReference type="GeneTree" id="ENSGT01120000272172"/>
<dbReference type="SMART" id="SM00406">
    <property type="entry name" value="IGv"/>
    <property type="match status" value="2"/>
</dbReference>
<evidence type="ECO:0000256" key="11">
    <source>
        <dbReference type="SAM" id="SignalP"/>
    </source>
</evidence>
<dbReference type="GO" id="GO:0006955">
    <property type="term" value="P:immune response"/>
    <property type="evidence" value="ECO:0007669"/>
    <property type="project" value="TreeGrafter"/>
</dbReference>
<proteinExistence type="predicted"/>
<dbReference type="InterPro" id="IPR007110">
    <property type="entry name" value="Ig-like_dom"/>
</dbReference>
<dbReference type="InterPro" id="IPR036179">
    <property type="entry name" value="Ig-like_dom_sf"/>
</dbReference>
<dbReference type="GO" id="GO:0042102">
    <property type="term" value="P:positive regulation of T cell proliferation"/>
    <property type="evidence" value="ECO:0007669"/>
    <property type="project" value="TreeGrafter"/>
</dbReference>
<dbReference type="GO" id="GO:0007166">
    <property type="term" value="P:cell surface receptor signaling pathway"/>
    <property type="evidence" value="ECO:0007669"/>
    <property type="project" value="TreeGrafter"/>
</dbReference>
<dbReference type="InterPro" id="IPR013106">
    <property type="entry name" value="Ig_V-set"/>
</dbReference>
<evidence type="ECO:0000313" key="14">
    <source>
        <dbReference type="Proteomes" id="UP001501920"/>
    </source>
</evidence>
<evidence type="ECO:0000256" key="7">
    <source>
        <dbReference type="ARBA" id="ARBA00023157"/>
    </source>
</evidence>
<evidence type="ECO:0000256" key="9">
    <source>
        <dbReference type="ARBA" id="ARBA00023180"/>
    </source>
</evidence>
<feature type="signal peptide" evidence="11">
    <location>
        <begin position="1"/>
        <end position="17"/>
    </location>
</feature>
<evidence type="ECO:0000256" key="2">
    <source>
        <dbReference type="ARBA" id="ARBA00022475"/>
    </source>
</evidence>
<evidence type="ECO:0000256" key="1">
    <source>
        <dbReference type="ARBA" id="ARBA00004251"/>
    </source>
</evidence>
<reference evidence="13 14" key="1">
    <citation type="submission" date="2020-10" db="EMBL/GenBank/DDBJ databases">
        <title>Pygocentrus nattereri (red-bellied piranha) genome, fPygNat1, primary haplotype.</title>
        <authorList>
            <person name="Myers G."/>
            <person name="Meyer A."/>
            <person name="Karagic N."/>
            <person name="Pippel M."/>
            <person name="Winkler S."/>
            <person name="Tracey A."/>
            <person name="Wood J."/>
            <person name="Formenti G."/>
            <person name="Howe K."/>
            <person name="Fedrigo O."/>
            <person name="Jarvis E.D."/>
        </authorList>
    </citation>
    <scope>NUCLEOTIDE SEQUENCE [LARGE SCALE GENOMIC DNA]</scope>
</reference>
<protein>
    <recommendedName>
        <fullName evidence="12">Ig-like domain-containing protein</fullName>
    </recommendedName>
</protein>
<evidence type="ECO:0000259" key="12">
    <source>
        <dbReference type="PROSITE" id="PS50835"/>
    </source>
</evidence>
<keyword evidence="10" id="KW-0393">Immunoglobulin domain</keyword>
<dbReference type="Ensembl" id="ENSPNAT00000014497.2">
    <property type="protein sequence ID" value="ENSPNAP00000022698.2"/>
    <property type="gene ID" value="ENSPNAG00000007239.2"/>
</dbReference>
<keyword evidence="9" id="KW-0325">Glycoprotein</keyword>
<dbReference type="GeneID" id="108414310"/>